<proteinExistence type="predicted"/>
<keyword evidence="2" id="KW-1185">Reference proteome</keyword>
<accession>A0A369BH61</accession>
<dbReference type="InterPro" id="IPR046146">
    <property type="entry name" value="DUF6148"/>
</dbReference>
<reference evidence="1 2" key="1">
    <citation type="submission" date="2018-07" db="EMBL/GenBank/DDBJ databases">
        <title>Genomic Encyclopedia of Type Strains, Phase IV (KMG-IV): sequencing the most valuable type-strain genomes for metagenomic binning, comparative biology and taxonomic classification.</title>
        <authorList>
            <person name="Goeker M."/>
        </authorList>
    </citation>
    <scope>NUCLEOTIDE SEQUENCE [LARGE SCALE GENOMIC DNA]</scope>
    <source>
        <strain evidence="1 2">DSM 27016</strain>
    </source>
</reference>
<protein>
    <submittedName>
        <fullName evidence="1">Uncharacterized protein</fullName>
    </submittedName>
</protein>
<dbReference type="OrthoDB" id="80936at2"/>
<organism evidence="1 2">
    <name type="scientific">Anaerobacterium chartisolvens</name>
    <dbReference type="NCBI Taxonomy" id="1297424"/>
    <lineage>
        <taxon>Bacteria</taxon>
        <taxon>Bacillati</taxon>
        <taxon>Bacillota</taxon>
        <taxon>Clostridia</taxon>
        <taxon>Eubacteriales</taxon>
        <taxon>Oscillospiraceae</taxon>
        <taxon>Anaerobacterium</taxon>
    </lineage>
</organism>
<sequence>MSVWTLEEAKAHLKVWLEAEIAVATVQSYQMGSKRLDKADLAQIREQVKFWKNEIREIQNRGKRKVFRITPRDL</sequence>
<dbReference type="AlphaFoldDB" id="A0A369BH61"/>
<name>A0A369BH61_9FIRM</name>
<dbReference type="EMBL" id="QPJT01000001">
    <property type="protein sequence ID" value="RCX20890.1"/>
    <property type="molecule type" value="Genomic_DNA"/>
</dbReference>
<evidence type="ECO:0000313" key="1">
    <source>
        <dbReference type="EMBL" id="RCX20890.1"/>
    </source>
</evidence>
<dbReference type="Proteomes" id="UP000253034">
    <property type="component" value="Unassembled WGS sequence"/>
</dbReference>
<comment type="caution">
    <text evidence="1">The sequence shown here is derived from an EMBL/GenBank/DDBJ whole genome shotgun (WGS) entry which is preliminary data.</text>
</comment>
<dbReference type="Pfam" id="PF19645">
    <property type="entry name" value="DUF6148"/>
    <property type="match status" value="1"/>
</dbReference>
<dbReference type="RefSeq" id="WP_114295843.1">
    <property type="nucleotide sequence ID" value="NZ_QPJT01000001.1"/>
</dbReference>
<gene>
    <name evidence="1" type="ORF">DFR58_10192</name>
</gene>
<evidence type="ECO:0000313" key="2">
    <source>
        <dbReference type="Proteomes" id="UP000253034"/>
    </source>
</evidence>